<organism evidence="2 3">
    <name type="scientific">Sphingomonas rustica</name>
    <dbReference type="NCBI Taxonomy" id="3103142"/>
    <lineage>
        <taxon>Bacteria</taxon>
        <taxon>Pseudomonadati</taxon>
        <taxon>Pseudomonadota</taxon>
        <taxon>Alphaproteobacteria</taxon>
        <taxon>Sphingomonadales</taxon>
        <taxon>Sphingomonadaceae</taxon>
        <taxon>Sphingomonas</taxon>
    </lineage>
</organism>
<feature type="transmembrane region" description="Helical" evidence="1">
    <location>
        <begin position="21"/>
        <end position="43"/>
    </location>
</feature>
<feature type="transmembrane region" description="Helical" evidence="1">
    <location>
        <begin position="227"/>
        <end position="246"/>
    </location>
</feature>
<evidence type="ECO:0000313" key="3">
    <source>
        <dbReference type="Proteomes" id="UP001427805"/>
    </source>
</evidence>
<feature type="transmembrane region" description="Helical" evidence="1">
    <location>
        <begin position="329"/>
        <end position="346"/>
    </location>
</feature>
<feature type="transmembrane region" description="Helical" evidence="1">
    <location>
        <begin position="145"/>
        <end position="172"/>
    </location>
</feature>
<protein>
    <recommendedName>
        <fullName evidence="4">DUF2029 domain-containing protein</fullName>
    </recommendedName>
</protein>
<gene>
    <name evidence="2" type="ORF">TPR58_10465</name>
</gene>
<keyword evidence="1" id="KW-0472">Membrane</keyword>
<feature type="transmembrane region" description="Helical" evidence="1">
    <location>
        <begin position="305"/>
        <end position="323"/>
    </location>
</feature>
<sequence>MSRSAPLWLSAPTRFAALTRWQARVAILVILAVLALTITALAVPTPEALDAATGGERHQTDLMLYDAIAAGVRGGGNYYAVAADAMRAGGYPLKPFLTMRLPALASVLAALPLWAAPLLQLLLVLCVAATWMLRLHGALGRSLPMLVGGILLAGSMLAFIQPGLISFHEIWAGLLVAWSLGLRRPGRWVEPAAIALAAMLIRETASLYAVIMLVFAWRDGERREAMGWTLVLALFGVALAFHAWAVTGLAGPLDARSPGWLGLEGIGLFVKSIVLGTALQLAPLWLGALLVGASAIGWASWRDPLAARMIAIIAAYGALISIFARIDTFYWGLMVAPVFLLGLIFLPDALRDLVAQATEKRRITVTRVAR</sequence>
<keyword evidence="1" id="KW-1133">Transmembrane helix</keyword>
<evidence type="ECO:0008006" key="4">
    <source>
        <dbReference type="Google" id="ProtNLM"/>
    </source>
</evidence>
<accession>A0ABV0B8P4</accession>
<evidence type="ECO:0000313" key="2">
    <source>
        <dbReference type="EMBL" id="MEN3747592.1"/>
    </source>
</evidence>
<feature type="transmembrane region" description="Helical" evidence="1">
    <location>
        <begin position="103"/>
        <end position="133"/>
    </location>
</feature>
<name>A0ABV0B8P4_9SPHN</name>
<feature type="transmembrane region" description="Helical" evidence="1">
    <location>
        <begin position="266"/>
        <end position="293"/>
    </location>
</feature>
<comment type="caution">
    <text evidence="2">The sequence shown here is derived from an EMBL/GenBank/DDBJ whole genome shotgun (WGS) entry which is preliminary data.</text>
</comment>
<proteinExistence type="predicted"/>
<keyword evidence="1" id="KW-0812">Transmembrane</keyword>
<keyword evidence="3" id="KW-1185">Reference proteome</keyword>
<dbReference type="EMBL" id="JBDIZK010000005">
    <property type="protein sequence ID" value="MEN3747592.1"/>
    <property type="molecule type" value="Genomic_DNA"/>
</dbReference>
<dbReference type="Proteomes" id="UP001427805">
    <property type="component" value="Unassembled WGS sequence"/>
</dbReference>
<reference evidence="2 3" key="1">
    <citation type="submission" date="2024-05" db="EMBL/GenBank/DDBJ databases">
        <title>Sphingomonas sp. HF-S3 16S ribosomal RNA gene Genome sequencing and assembly.</title>
        <authorList>
            <person name="Lee H."/>
        </authorList>
    </citation>
    <scope>NUCLEOTIDE SEQUENCE [LARGE SCALE GENOMIC DNA]</scope>
    <source>
        <strain evidence="2 3">HF-S3</strain>
    </source>
</reference>
<evidence type="ECO:0000256" key="1">
    <source>
        <dbReference type="SAM" id="Phobius"/>
    </source>
</evidence>
<feature type="transmembrane region" description="Helical" evidence="1">
    <location>
        <begin position="192"/>
        <end position="215"/>
    </location>
</feature>